<dbReference type="KEGG" id="cbut:ATN24_08615"/>
<dbReference type="InterPro" id="IPR003810">
    <property type="entry name" value="Mntp/YtaF"/>
</dbReference>
<organism evidence="6 8">
    <name type="scientific">Clostridium butyricum</name>
    <dbReference type="NCBI Taxonomy" id="1492"/>
    <lineage>
        <taxon>Bacteria</taxon>
        <taxon>Bacillati</taxon>
        <taxon>Bacillota</taxon>
        <taxon>Clostridia</taxon>
        <taxon>Eubacteriales</taxon>
        <taxon>Clostridiaceae</taxon>
        <taxon>Clostridium</taxon>
    </lineage>
</organism>
<evidence type="ECO:0000313" key="9">
    <source>
        <dbReference type="Proteomes" id="UP000515243"/>
    </source>
</evidence>
<accession>A0A2S7F9N6</accession>
<dbReference type="InterPro" id="IPR014205">
    <property type="entry name" value="Spore_YtaF"/>
</dbReference>
<feature type="transmembrane region" description="Helical" evidence="5">
    <location>
        <begin position="143"/>
        <end position="169"/>
    </location>
</feature>
<keyword evidence="3 5" id="KW-1133">Transmembrane helix</keyword>
<dbReference type="NCBIfam" id="TIGR02840">
    <property type="entry name" value="spore_YtaF"/>
    <property type="match status" value="1"/>
</dbReference>
<proteinExistence type="predicted"/>
<dbReference type="Proteomes" id="UP000515243">
    <property type="component" value="Chromosome 1"/>
</dbReference>
<dbReference type="AlphaFoldDB" id="A0A2S7F9N6"/>
<keyword evidence="1" id="KW-1003">Cell membrane</keyword>
<evidence type="ECO:0000313" key="8">
    <source>
        <dbReference type="Proteomes" id="UP000238081"/>
    </source>
</evidence>
<evidence type="ECO:0000256" key="2">
    <source>
        <dbReference type="ARBA" id="ARBA00022692"/>
    </source>
</evidence>
<dbReference type="PANTHER" id="PTHR35529:SF2">
    <property type="entry name" value="SPORULATION PROTEIN YTAF-RELATED"/>
    <property type="match status" value="1"/>
</dbReference>
<protein>
    <submittedName>
        <fullName evidence="7">Sporulation membrane protein YtaF</fullName>
    </submittedName>
    <submittedName>
        <fullName evidence="6">Sporulation protein</fullName>
    </submittedName>
</protein>
<feature type="transmembrane region" description="Helical" evidence="5">
    <location>
        <begin position="32"/>
        <end position="54"/>
    </location>
</feature>
<keyword evidence="4 5" id="KW-0472">Membrane</keyword>
<keyword evidence="2 5" id="KW-0812">Transmembrane</keyword>
<dbReference type="EMBL" id="LRDH01000110">
    <property type="protein sequence ID" value="PPV14243.1"/>
    <property type="molecule type" value="Genomic_DNA"/>
</dbReference>
<dbReference type="GeneID" id="92943896"/>
<gene>
    <name evidence="7" type="primary">ytaF</name>
    <name evidence="6" type="ORF">AWN73_14245</name>
    <name evidence="7" type="ORF">FF104_06975</name>
</gene>
<name>A0A2S7F9N6_CLOBU</name>
<reference evidence="7 9" key="2">
    <citation type="submission" date="2019-05" db="EMBL/GenBank/DDBJ databases">
        <authorList>
            <person name="Schori C."/>
            <person name="Ahrens C."/>
        </authorList>
    </citation>
    <scope>NUCLEOTIDE SEQUENCE [LARGE SCALE GENOMIC DNA]</scope>
    <source>
        <strain evidence="7 9">DSM 10702</strain>
    </source>
</reference>
<dbReference type="RefSeq" id="WP_027636521.1">
    <property type="nucleotide sequence ID" value="NZ_AP019716.1"/>
</dbReference>
<dbReference type="PANTHER" id="PTHR35529">
    <property type="entry name" value="MANGANESE EFFLUX PUMP MNTP-RELATED"/>
    <property type="match status" value="1"/>
</dbReference>
<dbReference type="Proteomes" id="UP000238081">
    <property type="component" value="Unassembled WGS sequence"/>
</dbReference>
<evidence type="ECO:0000256" key="3">
    <source>
        <dbReference type="ARBA" id="ARBA00022989"/>
    </source>
</evidence>
<dbReference type="Pfam" id="PF02659">
    <property type="entry name" value="Mntp"/>
    <property type="match status" value="1"/>
</dbReference>
<dbReference type="OrthoDB" id="1679205at2"/>
<dbReference type="EMBL" id="CP040626">
    <property type="protein sequence ID" value="QMW90709.1"/>
    <property type="molecule type" value="Genomic_DNA"/>
</dbReference>
<feature type="transmembrane region" description="Helical" evidence="5">
    <location>
        <begin position="66"/>
        <end position="88"/>
    </location>
</feature>
<sequence>MAVFLSALLYSLSSNLDNLVIGIAYGVKKIKIGLISNLIIATVTSIGTLISMSVGKFISGFLPTSLTNMLGAVIIMLLGLYFLIQSILKLIPKSYSNSLALKNVDEIMDYAEKSDSDNSGTLNIKEAFVVSLGLMLNNLGTGLAASITGVNVSITVICTFILSIALLMLGKSIGHNILGSICGKYAPLISGVLLIILGIFELIN</sequence>
<evidence type="ECO:0000256" key="5">
    <source>
        <dbReference type="SAM" id="Phobius"/>
    </source>
</evidence>
<evidence type="ECO:0000313" key="7">
    <source>
        <dbReference type="EMBL" id="QMW90709.1"/>
    </source>
</evidence>
<evidence type="ECO:0000313" key="6">
    <source>
        <dbReference type="EMBL" id="PPV14243.1"/>
    </source>
</evidence>
<feature type="transmembrane region" description="Helical" evidence="5">
    <location>
        <begin position="181"/>
        <end position="203"/>
    </location>
</feature>
<evidence type="ECO:0000256" key="1">
    <source>
        <dbReference type="ARBA" id="ARBA00022475"/>
    </source>
</evidence>
<reference evidence="6 8" key="1">
    <citation type="submission" date="2016-01" db="EMBL/GenBank/DDBJ databases">
        <title>Characterization of the Clostridium difficile lineages that are prevalent in Hong Kong and China.</title>
        <authorList>
            <person name="Kwok J.S.-L."/>
            <person name="Lam W.-Y."/>
            <person name="Ip M."/>
            <person name="Chan T.-F."/>
            <person name="Hawkey P.M."/>
            <person name="Tsui S.K.-W."/>
        </authorList>
    </citation>
    <scope>NUCLEOTIDE SEQUENCE [LARGE SCALE GENOMIC DNA]</scope>
    <source>
        <strain evidence="6 8">300064</strain>
    </source>
</reference>
<evidence type="ECO:0000256" key="4">
    <source>
        <dbReference type="ARBA" id="ARBA00023136"/>
    </source>
</evidence>